<dbReference type="Pfam" id="PF00155">
    <property type="entry name" value="Aminotran_1_2"/>
    <property type="match status" value="1"/>
</dbReference>
<dbReference type="GO" id="GO:1901605">
    <property type="term" value="P:alpha-amino acid metabolic process"/>
    <property type="evidence" value="ECO:0007669"/>
    <property type="project" value="TreeGrafter"/>
</dbReference>
<name>A0A147HTC3_9SPHN</name>
<dbReference type="PATRIC" id="fig|33051.3.peg.581"/>
<dbReference type="AlphaFoldDB" id="A0A147HTC3"/>
<dbReference type="InterPro" id="IPR050859">
    <property type="entry name" value="Class-I_PLP-dep_aminotransf"/>
</dbReference>
<evidence type="ECO:0000256" key="4">
    <source>
        <dbReference type="ARBA" id="ARBA00022898"/>
    </source>
</evidence>
<feature type="domain" description="Aminotransferase class I/classII large" evidence="5">
    <location>
        <begin position="54"/>
        <end position="405"/>
    </location>
</feature>
<dbReference type="PANTHER" id="PTHR42790">
    <property type="entry name" value="AMINOTRANSFERASE"/>
    <property type="match status" value="1"/>
</dbReference>
<gene>
    <name evidence="6" type="ORF">NS319_15590</name>
</gene>
<comment type="caution">
    <text evidence="6">The sequence shown here is derived from an EMBL/GenBank/DDBJ whole genome shotgun (WGS) entry which is preliminary data.</text>
</comment>
<protein>
    <submittedName>
        <fullName evidence="6">GntR family transcriptional regulator</fullName>
    </submittedName>
</protein>
<sequence length="413" mass="44165">MGGITFLNEVMSHYPSAISFAPGAPNVTLLENLDIGASVARFLDFKKANSSVPGAAERLLREYGPSRGIINDLIAKALSIDGVVAADPREVIVTAGAQEAMLLALRALFGDPRHVLVVSDPCYVGIVGAARLLGIDVVPVNEGAGGLDLDQLRGTIAAIGRAGKSVRAVYVAPDFANPSGALMSLSCRHEILDLADRHDFYLLEDSAYAFTQEEEAEIPTLKTLDESKRVVFIGTFAKIAVPGIRVGYAVADQSVIGTDGDCFPLASAMATLKSMTTVNTSPICQAIVGGLLLGSDGSMRCLGREKGAFYRANLAYLLDRLEHHCGGTSSSTRSISWNSPAGGFFVRVKLPVPVDLLLLKRSAIEFDVVWTPMRQFFLTSAGDYEMRLSCSYLDRPSIENGVARLARFFSTLP</sequence>
<dbReference type="GO" id="GO:0008483">
    <property type="term" value="F:transaminase activity"/>
    <property type="evidence" value="ECO:0007669"/>
    <property type="project" value="UniProtKB-KW"/>
</dbReference>
<dbReference type="GO" id="GO:0030170">
    <property type="term" value="F:pyridoxal phosphate binding"/>
    <property type="evidence" value="ECO:0007669"/>
    <property type="project" value="InterPro"/>
</dbReference>
<dbReference type="InterPro" id="IPR015422">
    <property type="entry name" value="PyrdxlP-dep_Trfase_small"/>
</dbReference>
<evidence type="ECO:0000256" key="1">
    <source>
        <dbReference type="ARBA" id="ARBA00001933"/>
    </source>
</evidence>
<dbReference type="InterPro" id="IPR015424">
    <property type="entry name" value="PyrdxlP-dep_Trfase"/>
</dbReference>
<dbReference type="CDD" id="cd00609">
    <property type="entry name" value="AAT_like"/>
    <property type="match status" value="1"/>
</dbReference>
<comment type="cofactor">
    <cofactor evidence="1">
        <name>pyridoxal 5'-phosphate</name>
        <dbReference type="ChEBI" id="CHEBI:597326"/>
    </cofactor>
</comment>
<dbReference type="Gene3D" id="3.90.1150.10">
    <property type="entry name" value="Aspartate Aminotransferase, domain 1"/>
    <property type="match status" value="1"/>
</dbReference>
<evidence type="ECO:0000313" key="7">
    <source>
        <dbReference type="Proteomes" id="UP000072867"/>
    </source>
</evidence>
<dbReference type="PANTHER" id="PTHR42790:SF19">
    <property type="entry name" value="KYNURENINE_ALPHA-AMINOADIPATE AMINOTRANSFERASE, MITOCHONDRIAL"/>
    <property type="match status" value="1"/>
</dbReference>
<dbReference type="Proteomes" id="UP000072867">
    <property type="component" value="Unassembled WGS sequence"/>
</dbReference>
<reference evidence="6 7" key="1">
    <citation type="journal article" date="2016" name="Front. Microbiol.">
        <title>Genomic Resource of Rice Seed Associated Bacteria.</title>
        <authorList>
            <person name="Midha S."/>
            <person name="Bansal K."/>
            <person name="Sharma S."/>
            <person name="Kumar N."/>
            <person name="Patil P.P."/>
            <person name="Chaudhry V."/>
            <person name="Patil P.B."/>
        </authorList>
    </citation>
    <scope>NUCLEOTIDE SEQUENCE [LARGE SCALE GENOMIC DNA]</scope>
    <source>
        <strain evidence="6 7">NS319</strain>
    </source>
</reference>
<evidence type="ECO:0000256" key="3">
    <source>
        <dbReference type="ARBA" id="ARBA00022679"/>
    </source>
</evidence>
<organism evidence="6 7">
    <name type="scientific">Sphingomonas sanguinis</name>
    <dbReference type="NCBI Taxonomy" id="33051"/>
    <lineage>
        <taxon>Bacteria</taxon>
        <taxon>Pseudomonadati</taxon>
        <taxon>Pseudomonadota</taxon>
        <taxon>Alphaproteobacteria</taxon>
        <taxon>Sphingomonadales</taxon>
        <taxon>Sphingomonadaceae</taxon>
        <taxon>Sphingomonas</taxon>
    </lineage>
</organism>
<accession>A0A147HTC3</accession>
<dbReference type="Gene3D" id="3.40.640.10">
    <property type="entry name" value="Type I PLP-dependent aspartate aminotransferase-like (Major domain)"/>
    <property type="match status" value="1"/>
</dbReference>
<keyword evidence="3" id="KW-0808">Transferase</keyword>
<proteinExistence type="predicted"/>
<evidence type="ECO:0000256" key="2">
    <source>
        <dbReference type="ARBA" id="ARBA00022576"/>
    </source>
</evidence>
<dbReference type="InterPro" id="IPR004839">
    <property type="entry name" value="Aminotransferase_I/II_large"/>
</dbReference>
<evidence type="ECO:0000313" key="6">
    <source>
        <dbReference type="EMBL" id="KTT68091.1"/>
    </source>
</evidence>
<dbReference type="EMBL" id="LDTD01000128">
    <property type="protein sequence ID" value="KTT68091.1"/>
    <property type="molecule type" value="Genomic_DNA"/>
</dbReference>
<dbReference type="InterPro" id="IPR015421">
    <property type="entry name" value="PyrdxlP-dep_Trfase_major"/>
</dbReference>
<keyword evidence="4" id="KW-0663">Pyridoxal phosphate</keyword>
<evidence type="ECO:0000259" key="5">
    <source>
        <dbReference type="Pfam" id="PF00155"/>
    </source>
</evidence>
<dbReference type="SUPFAM" id="SSF53383">
    <property type="entry name" value="PLP-dependent transferases"/>
    <property type="match status" value="1"/>
</dbReference>
<keyword evidence="2" id="KW-0032">Aminotransferase</keyword>